<evidence type="ECO:0000256" key="1">
    <source>
        <dbReference type="SAM" id="MobiDB-lite"/>
    </source>
</evidence>
<dbReference type="EMBL" id="LAZR01005863">
    <property type="protein sequence ID" value="KKM96569.1"/>
    <property type="molecule type" value="Genomic_DNA"/>
</dbReference>
<organism evidence="3">
    <name type="scientific">marine sediment metagenome</name>
    <dbReference type="NCBI Taxonomy" id="412755"/>
    <lineage>
        <taxon>unclassified sequences</taxon>
        <taxon>metagenomes</taxon>
        <taxon>ecological metagenomes</taxon>
    </lineage>
</organism>
<feature type="transmembrane region" description="Helical" evidence="2">
    <location>
        <begin position="41"/>
        <end position="62"/>
    </location>
</feature>
<gene>
    <name evidence="3" type="ORF">LCGC14_1176730</name>
</gene>
<keyword evidence="2" id="KW-0812">Transmembrane</keyword>
<sequence length="68" mass="7006">MSNPLHPVPGVSTQPAAVASTATARADEQPPVAQQADSVHWSVWVLGIWAIGALIVVAPLLVGTVGIW</sequence>
<feature type="region of interest" description="Disordered" evidence="1">
    <location>
        <begin position="1"/>
        <end position="31"/>
    </location>
</feature>
<feature type="non-terminal residue" evidence="3">
    <location>
        <position position="68"/>
    </location>
</feature>
<name>A0A0F9LNC2_9ZZZZ</name>
<evidence type="ECO:0000313" key="3">
    <source>
        <dbReference type="EMBL" id="KKM96569.1"/>
    </source>
</evidence>
<accession>A0A0F9LNC2</accession>
<dbReference type="AlphaFoldDB" id="A0A0F9LNC2"/>
<reference evidence="3" key="1">
    <citation type="journal article" date="2015" name="Nature">
        <title>Complex archaea that bridge the gap between prokaryotes and eukaryotes.</title>
        <authorList>
            <person name="Spang A."/>
            <person name="Saw J.H."/>
            <person name="Jorgensen S.L."/>
            <person name="Zaremba-Niedzwiedzka K."/>
            <person name="Martijn J."/>
            <person name="Lind A.E."/>
            <person name="van Eijk R."/>
            <person name="Schleper C."/>
            <person name="Guy L."/>
            <person name="Ettema T.J."/>
        </authorList>
    </citation>
    <scope>NUCLEOTIDE SEQUENCE</scope>
</reference>
<comment type="caution">
    <text evidence="3">The sequence shown here is derived from an EMBL/GenBank/DDBJ whole genome shotgun (WGS) entry which is preliminary data.</text>
</comment>
<protein>
    <submittedName>
        <fullName evidence="3">Uncharacterized protein</fullName>
    </submittedName>
</protein>
<proteinExistence type="predicted"/>
<feature type="compositionally biased region" description="Low complexity" evidence="1">
    <location>
        <begin position="13"/>
        <end position="24"/>
    </location>
</feature>
<keyword evidence="2" id="KW-0472">Membrane</keyword>
<keyword evidence="2" id="KW-1133">Transmembrane helix</keyword>
<evidence type="ECO:0000256" key="2">
    <source>
        <dbReference type="SAM" id="Phobius"/>
    </source>
</evidence>